<organism evidence="2 3">
    <name type="scientific">candidate division WWE3 bacterium CG_4_9_14_0_2_um_filter_35_11</name>
    <dbReference type="NCBI Taxonomy" id="1975077"/>
    <lineage>
        <taxon>Bacteria</taxon>
        <taxon>Katanobacteria</taxon>
    </lineage>
</organism>
<name>A0A2M8ELA8_UNCKA</name>
<dbReference type="Pfam" id="PF01850">
    <property type="entry name" value="PIN"/>
    <property type="match status" value="1"/>
</dbReference>
<dbReference type="InterPro" id="IPR002716">
    <property type="entry name" value="PIN_dom"/>
</dbReference>
<evidence type="ECO:0000313" key="3">
    <source>
        <dbReference type="Proteomes" id="UP000229756"/>
    </source>
</evidence>
<proteinExistence type="predicted"/>
<dbReference type="PANTHER" id="PTHR39664:SF2">
    <property type="entry name" value="NUCLEIC ACID-BINDING PROTEIN, CONTAINING PIN DOMAIN-RELATED"/>
    <property type="match status" value="1"/>
</dbReference>
<dbReference type="EMBL" id="PFSJ01000022">
    <property type="protein sequence ID" value="PJC23519.1"/>
    <property type="molecule type" value="Genomic_DNA"/>
</dbReference>
<dbReference type="Proteomes" id="UP000229756">
    <property type="component" value="Unassembled WGS sequence"/>
</dbReference>
<evidence type="ECO:0000259" key="1">
    <source>
        <dbReference type="Pfam" id="PF01850"/>
    </source>
</evidence>
<protein>
    <recommendedName>
        <fullName evidence="1">PIN domain-containing protein</fullName>
    </recommendedName>
</protein>
<accession>A0A2M8ELA8</accession>
<comment type="caution">
    <text evidence="2">The sequence shown here is derived from an EMBL/GenBank/DDBJ whole genome shotgun (WGS) entry which is preliminary data.</text>
</comment>
<dbReference type="PANTHER" id="PTHR39664">
    <property type="match status" value="1"/>
</dbReference>
<dbReference type="Gene3D" id="3.40.50.1010">
    <property type="entry name" value="5'-nuclease"/>
    <property type="match status" value="1"/>
</dbReference>
<evidence type="ECO:0000313" key="2">
    <source>
        <dbReference type="EMBL" id="PJC23519.1"/>
    </source>
</evidence>
<reference evidence="3" key="1">
    <citation type="submission" date="2017-09" db="EMBL/GenBank/DDBJ databases">
        <title>Depth-based differentiation of microbial function through sediment-hosted aquifers and enrichment of novel symbionts in the deep terrestrial subsurface.</title>
        <authorList>
            <person name="Probst A.J."/>
            <person name="Ladd B."/>
            <person name="Jarett J.K."/>
            <person name="Geller-Mcgrath D.E."/>
            <person name="Sieber C.M.K."/>
            <person name="Emerson J.B."/>
            <person name="Anantharaman K."/>
            <person name="Thomas B.C."/>
            <person name="Malmstrom R."/>
            <person name="Stieglmeier M."/>
            <person name="Klingl A."/>
            <person name="Woyke T."/>
            <person name="Ryan C.M."/>
            <person name="Banfield J.F."/>
        </authorList>
    </citation>
    <scope>NUCLEOTIDE SEQUENCE [LARGE SCALE GENOMIC DNA]</scope>
</reference>
<dbReference type="AlphaFoldDB" id="A0A2M8ELA8"/>
<dbReference type="SUPFAM" id="SSF88723">
    <property type="entry name" value="PIN domain-like"/>
    <property type="match status" value="1"/>
</dbReference>
<feature type="domain" description="PIN" evidence="1">
    <location>
        <begin position="7"/>
        <end position="131"/>
    </location>
</feature>
<dbReference type="InterPro" id="IPR029060">
    <property type="entry name" value="PIN-like_dom_sf"/>
</dbReference>
<sequence length="138" mass="16051">MKNNLEVYIDTNFYLRFVFNDIPKQNQKCRSLIESAKSGRCDLHLTEETICEIVYVLLKLYKLNRKEIKEDLSFFLSHKFVRNENKRVVFLALEIFLGTNLSIVDSVLVSKASFHGRALATFDEDLLKVSKAYKVPIV</sequence>
<gene>
    <name evidence="2" type="ORF">CO058_02835</name>
</gene>